<accession>A0AB74U8B3</accession>
<dbReference type="AlphaFoldDB" id="A0AB74U8B3"/>
<dbReference type="RefSeq" id="WP_353980901.1">
    <property type="nucleotide sequence ID" value="NZ_CP159578.1"/>
</dbReference>
<name>A0AB74U8B3_9GAMM</name>
<evidence type="ECO:0000313" key="1">
    <source>
        <dbReference type="EMBL" id="XCJ80051.1"/>
    </source>
</evidence>
<organism evidence="1">
    <name type="scientific">Salinicola endophyticus</name>
    <dbReference type="NCBI Taxonomy" id="1949083"/>
    <lineage>
        <taxon>Bacteria</taxon>
        <taxon>Pseudomonadati</taxon>
        <taxon>Pseudomonadota</taxon>
        <taxon>Gammaproteobacteria</taxon>
        <taxon>Oceanospirillales</taxon>
        <taxon>Halomonadaceae</taxon>
        <taxon>Salinicola</taxon>
    </lineage>
</organism>
<sequence>MTTNNVVALDARRCTLHLLPVLQIDPFDQVLAQNISLSVTASWREVPIVPERGWAICQPYPNPLYFVGGSDDCRLGHFVELPEGLTGGDVVFRWTVEAAGMAPGRIEITHQFDLTFDAGPGRTWSMDIGNWWQQSGYAGDTHSTPEIGRNRFSRLSQRGISPTRRAHVVEVLRGGWRLVTIHESLALPAVTLEDCWTVATYGGESAVKSLEALR</sequence>
<gene>
    <name evidence="1" type="ORF">ABV408_02460</name>
</gene>
<proteinExistence type="predicted"/>
<protein>
    <submittedName>
        <fullName evidence="1">Uncharacterized protein</fullName>
    </submittedName>
</protein>
<dbReference type="EMBL" id="CP159578">
    <property type="protein sequence ID" value="XCJ80051.1"/>
    <property type="molecule type" value="Genomic_DNA"/>
</dbReference>
<reference evidence="1" key="1">
    <citation type="submission" date="2024-06" db="EMBL/GenBank/DDBJ databases">
        <title>Complete genome of Salinicola endophyticus HNIBRBA4755.</title>
        <authorList>
            <person name="Shin S.Y."/>
            <person name="Kang H."/>
            <person name="Song J."/>
        </authorList>
    </citation>
    <scope>NUCLEOTIDE SEQUENCE</scope>
    <source>
        <strain evidence="1">HNIBRBA4755</strain>
    </source>
</reference>